<dbReference type="PANTHER" id="PTHR40052:SF2">
    <property type="entry name" value="BACILLIREDOXIN BRXA"/>
    <property type="match status" value="1"/>
</dbReference>
<organism evidence="2">
    <name type="scientific">Solibacter usitatus (strain Ellin6076)</name>
    <dbReference type="NCBI Taxonomy" id="234267"/>
    <lineage>
        <taxon>Bacteria</taxon>
        <taxon>Pseudomonadati</taxon>
        <taxon>Acidobacteriota</taxon>
        <taxon>Terriglobia</taxon>
        <taxon>Bryobacterales</taxon>
        <taxon>Solibacteraceae</taxon>
        <taxon>Candidatus Solibacter</taxon>
    </lineage>
</organism>
<evidence type="ECO:0000256" key="1">
    <source>
        <dbReference type="ARBA" id="ARBA00038305"/>
    </source>
</evidence>
<accession>Q023R6</accession>
<evidence type="ECO:0008006" key="3">
    <source>
        <dbReference type="Google" id="ProtNLM"/>
    </source>
</evidence>
<reference evidence="2" key="1">
    <citation type="submission" date="2006-10" db="EMBL/GenBank/DDBJ databases">
        <title>Complete sequence of Solibacter usitatus Ellin6076.</title>
        <authorList>
            <consortium name="US DOE Joint Genome Institute"/>
            <person name="Copeland A."/>
            <person name="Lucas S."/>
            <person name="Lapidus A."/>
            <person name="Barry K."/>
            <person name="Detter J.C."/>
            <person name="Glavina del Rio T."/>
            <person name="Hammon N."/>
            <person name="Israni S."/>
            <person name="Dalin E."/>
            <person name="Tice H."/>
            <person name="Pitluck S."/>
            <person name="Thompson L.S."/>
            <person name="Brettin T."/>
            <person name="Bruce D."/>
            <person name="Han C."/>
            <person name="Tapia R."/>
            <person name="Gilna P."/>
            <person name="Schmutz J."/>
            <person name="Larimer F."/>
            <person name="Land M."/>
            <person name="Hauser L."/>
            <person name="Kyrpides N."/>
            <person name="Mikhailova N."/>
            <person name="Janssen P.H."/>
            <person name="Kuske C.R."/>
            <person name="Richardson P."/>
        </authorList>
    </citation>
    <scope>NUCLEOTIDE SEQUENCE</scope>
    <source>
        <strain evidence="2">Ellin6076</strain>
    </source>
</reference>
<proteinExistence type="inferred from homology"/>
<dbReference type="NCBIfam" id="TIGR04191">
    <property type="entry name" value="YphP_YqiW"/>
    <property type="match status" value="1"/>
</dbReference>
<comment type="similarity">
    <text evidence="1">Belongs to the bacilliredoxin family.</text>
</comment>
<dbReference type="Gene3D" id="3.40.30.10">
    <property type="entry name" value="Glutaredoxin"/>
    <property type="match status" value="1"/>
</dbReference>
<dbReference type="STRING" id="234267.Acid_2788"/>
<dbReference type="EMBL" id="CP000473">
    <property type="protein sequence ID" value="ABJ83774.1"/>
    <property type="molecule type" value="Genomic_DNA"/>
</dbReference>
<dbReference type="InterPro" id="IPR009474">
    <property type="entry name" value="BrxB/BrxA"/>
</dbReference>
<name>Q023R6_SOLUE</name>
<protein>
    <recommendedName>
        <fullName evidence="3">BrxA/BrxB family bacilliredoxin</fullName>
    </recommendedName>
</protein>
<gene>
    <name evidence="2" type="ordered locus">Acid_2788</name>
</gene>
<sequence>MRQDLTRHGVEEARTPQDVDRLLGPGSGAVLMIVNSVCGCAAGRARPAVGLALQHAARPARAATVFAGGDEAAVAHLRARLSDYPPSSPSIALFQDGKPVYMLHRSDIERREAAEIAAILTEAFDQFCLPARKA</sequence>
<dbReference type="Pfam" id="PF06491">
    <property type="entry name" value="Disulph_isomer"/>
    <property type="match status" value="1"/>
</dbReference>
<evidence type="ECO:0000313" key="2">
    <source>
        <dbReference type="EMBL" id="ABJ83774.1"/>
    </source>
</evidence>
<dbReference type="PANTHER" id="PTHR40052">
    <property type="entry name" value="UPF0403 PROTEIN YQIW-RELATED"/>
    <property type="match status" value="1"/>
</dbReference>
<dbReference type="eggNOG" id="ENOG502ZBVN">
    <property type="taxonomic scope" value="Bacteria"/>
</dbReference>
<dbReference type="KEGG" id="sus:Acid_2788"/>
<dbReference type="AlphaFoldDB" id="Q023R6"/>
<dbReference type="InParanoid" id="Q023R6"/>
<dbReference type="HOGENOM" id="CLU_132521_0_0_0"/>